<dbReference type="EMBL" id="JAWHQM010000045">
    <property type="protein sequence ID" value="KAK5634842.1"/>
    <property type="molecule type" value="Genomic_DNA"/>
</dbReference>
<evidence type="ECO:0000313" key="2">
    <source>
        <dbReference type="EMBL" id="KAK5634842.1"/>
    </source>
</evidence>
<accession>A0AAN7USJ9</accession>
<comment type="caution">
    <text evidence="2">The sequence shown here is derived from an EMBL/GenBank/DDBJ whole genome shotgun (WGS) entry which is preliminary data.</text>
</comment>
<name>A0AAN7USJ9_9PEZI</name>
<dbReference type="Pfam" id="PF13565">
    <property type="entry name" value="HTH_32"/>
    <property type="match status" value="1"/>
</dbReference>
<evidence type="ECO:0000313" key="3">
    <source>
        <dbReference type="Proteomes" id="UP001305414"/>
    </source>
</evidence>
<proteinExistence type="predicted"/>
<dbReference type="SUPFAM" id="SSF46689">
    <property type="entry name" value="Homeodomain-like"/>
    <property type="match status" value="1"/>
</dbReference>
<feature type="region of interest" description="Disordered" evidence="1">
    <location>
        <begin position="46"/>
        <end position="78"/>
    </location>
</feature>
<dbReference type="AlphaFoldDB" id="A0AAN7USJ9"/>
<gene>
    <name evidence="2" type="ORF">RRF57_010555</name>
</gene>
<sequence length="140" mass="15571">MSQEFDLSIRIQALTLHSEGYSRAAIVQKTGYSPGGLSSLIHKAKKRGYQPGQGPILREYADTEPRKGRPPKLTQDQKDKIVATLTSDKACREFSSQKLADKLNRENPDDPAISRRTVLRALTAEGLHLGRQRSSKKQKG</sequence>
<reference evidence="2 3" key="1">
    <citation type="submission" date="2023-10" db="EMBL/GenBank/DDBJ databases">
        <title>Draft genome sequence of Xylaria bambusicola isolate GMP-LS, the root and basal stem rot pathogen of sugarcane in Indonesia.</title>
        <authorList>
            <person name="Selvaraj P."/>
            <person name="Muralishankar V."/>
            <person name="Muruganantham S."/>
            <person name="Sp S."/>
            <person name="Haryani S."/>
            <person name="Lau K.J.X."/>
            <person name="Naqvi N.I."/>
        </authorList>
    </citation>
    <scope>NUCLEOTIDE SEQUENCE [LARGE SCALE GENOMIC DNA]</scope>
    <source>
        <strain evidence="2">GMP-LS</strain>
    </source>
</reference>
<protein>
    <recommendedName>
        <fullName evidence="4">Transposase Tc1-like domain-containing protein</fullName>
    </recommendedName>
</protein>
<evidence type="ECO:0000256" key="1">
    <source>
        <dbReference type="SAM" id="MobiDB-lite"/>
    </source>
</evidence>
<evidence type="ECO:0008006" key="4">
    <source>
        <dbReference type="Google" id="ProtNLM"/>
    </source>
</evidence>
<dbReference type="InterPro" id="IPR009057">
    <property type="entry name" value="Homeodomain-like_sf"/>
</dbReference>
<organism evidence="2 3">
    <name type="scientific">Xylaria bambusicola</name>
    <dbReference type="NCBI Taxonomy" id="326684"/>
    <lineage>
        <taxon>Eukaryota</taxon>
        <taxon>Fungi</taxon>
        <taxon>Dikarya</taxon>
        <taxon>Ascomycota</taxon>
        <taxon>Pezizomycotina</taxon>
        <taxon>Sordariomycetes</taxon>
        <taxon>Xylariomycetidae</taxon>
        <taxon>Xylariales</taxon>
        <taxon>Xylariaceae</taxon>
        <taxon>Xylaria</taxon>
    </lineage>
</organism>
<keyword evidence="3" id="KW-1185">Reference proteome</keyword>
<dbReference type="Proteomes" id="UP001305414">
    <property type="component" value="Unassembled WGS sequence"/>
</dbReference>